<dbReference type="EMBL" id="CP014503">
    <property type="protein sequence ID" value="ANB15025.1"/>
    <property type="molecule type" value="Genomic_DNA"/>
</dbReference>
<keyword evidence="5" id="KW-0560">Oxidoreductase</keyword>
<dbReference type="SUPFAM" id="SSF51905">
    <property type="entry name" value="FAD/NAD(P)-binding domain"/>
    <property type="match status" value="2"/>
</dbReference>
<evidence type="ECO:0000256" key="4">
    <source>
        <dbReference type="ARBA" id="ARBA00022857"/>
    </source>
</evidence>
<dbReference type="InterPro" id="IPR020946">
    <property type="entry name" value="Flavin_mOase-like"/>
</dbReference>
<name>A0A167FA86_9ASCO</name>
<dbReference type="RefSeq" id="XP_018737502.1">
    <property type="nucleotide sequence ID" value="XM_018879601.1"/>
</dbReference>
<evidence type="ECO:0000256" key="3">
    <source>
        <dbReference type="ARBA" id="ARBA00022827"/>
    </source>
</evidence>
<gene>
    <name evidence="6" type="primary">FMO1</name>
    <name evidence="6" type="ORF">AWJ20_2645</name>
</gene>
<dbReference type="PRINTS" id="PR00370">
    <property type="entry name" value="FMOXYGENASE"/>
</dbReference>
<dbReference type="KEGG" id="slb:AWJ20_2645"/>
<dbReference type="Gene3D" id="3.50.50.60">
    <property type="entry name" value="FAD/NAD(P)-binding domain"/>
    <property type="match status" value="2"/>
</dbReference>
<dbReference type="PANTHER" id="PTHR23023">
    <property type="entry name" value="DIMETHYLANILINE MONOOXYGENASE"/>
    <property type="match status" value="1"/>
</dbReference>
<organism evidence="6 7">
    <name type="scientific">Sugiyamaella lignohabitans</name>
    <dbReference type="NCBI Taxonomy" id="796027"/>
    <lineage>
        <taxon>Eukaryota</taxon>
        <taxon>Fungi</taxon>
        <taxon>Dikarya</taxon>
        <taxon>Ascomycota</taxon>
        <taxon>Saccharomycotina</taxon>
        <taxon>Dipodascomycetes</taxon>
        <taxon>Dipodascales</taxon>
        <taxon>Trichomonascaceae</taxon>
        <taxon>Sugiyamaella</taxon>
    </lineage>
</organism>
<keyword evidence="4" id="KW-0521">NADP</keyword>
<protein>
    <submittedName>
        <fullName evidence="6">Fmo1p</fullName>
    </submittedName>
</protein>
<keyword evidence="7" id="KW-1185">Reference proteome</keyword>
<proteinExistence type="inferred from homology"/>
<evidence type="ECO:0000313" key="6">
    <source>
        <dbReference type="EMBL" id="ANB15025.1"/>
    </source>
</evidence>
<dbReference type="AlphaFoldDB" id="A0A167FA86"/>
<dbReference type="Proteomes" id="UP000189580">
    <property type="component" value="Chromosome b"/>
</dbReference>
<dbReference type="OrthoDB" id="66881at2759"/>
<accession>A0A167FA86</accession>
<evidence type="ECO:0000256" key="2">
    <source>
        <dbReference type="ARBA" id="ARBA00022630"/>
    </source>
</evidence>
<dbReference type="GO" id="GO:0004499">
    <property type="term" value="F:N,N-dimethylaniline monooxygenase activity"/>
    <property type="evidence" value="ECO:0007669"/>
    <property type="project" value="EnsemblFungi"/>
</dbReference>
<sequence length="360" mass="41465">MEYKEFPFPNQTPMFPTWYRVLEYVQSYSRTFLEGNDTVHVSLETLVKDVRKDPSSGQWTMITSNVKNTSIEDEYIFDAVVVCSGHYAVAQVPSVEGLDVWAKNDPDSISHAKYFDDPQAFRGKNVLVVGNAASGIDISVQLLGYANQPIYRSVRSPTSSQLQTKKIKEVAQVAKYDFLTRSAVLEDGSIVKDIDHILFCTGYLYSFPYLKSYSYGENAIITDGSRVHHLFKQMFYIHDPSLIFVGMQWKIIPMPMAESQGMVIARVLSGRLDLPSKSEMAKHEANEIKLKGDDRRFHCFQYPQDYEYTKQLHDWAQAARNSKHGFMAELWNKEKQELRSRSSELKNEYFKKTIEQHEKV</sequence>
<keyword evidence="2" id="KW-0285">Flavoprotein</keyword>
<keyword evidence="3" id="KW-0274">FAD</keyword>
<dbReference type="GO" id="GO:0071949">
    <property type="term" value="F:FAD binding"/>
    <property type="evidence" value="ECO:0007669"/>
    <property type="project" value="EnsemblFungi"/>
</dbReference>
<evidence type="ECO:0000256" key="5">
    <source>
        <dbReference type="ARBA" id="ARBA00023002"/>
    </source>
</evidence>
<comment type="similarity">
    <text evidence="1">Belongs to the FMO family.</text>
</comment>
<evidence type="ECO:0000313" key="7">
    <source>
        <dbReference type="Proteomes" id="UP000189580"/>
    </source>
</evidence>
<dbReference type="InterPro" id="IPR036188">
    <property type="entry name" value="FAD/NAD-bd_sf"/>
</dbReference>
<evidence type="ECO:0000256" key="1">
    <source>
        <dbReference type="ARBA" id="ARBA00009183"/>
    </source>
</evidence>
<dbReference type="InterPro" id="IPR050346">
    <property type="entry name" value="FMO-like"/>
</dbReference>
<dbReference type="GeneID" id="30034579"/>
<dbReference type="GO" id="GO:0050661">
    <property type="term" value="F:NADP binding"/>
    <property type="evidence" value="ECO:0007669"/>
    <property type="project" value="InterPro"/>
</dbReference>
<reference evidence="6 7" key="1">
    <citation type="submission" date="2016-02" db="EMBL/GenBank/DDBJ databases">
        <title>Complete genome sequence and transcriptome regulation of the pentose utilising yeast Sugiyamaella lignohabitans.</title>
        <authorList>
            <person name="Bellasio M."/>
            <person name="Peymann A."/>
            <person name="Valli M."/>
            <person name="Sipitzky M."/>
            <person name="Graf A."/>
            <person name="Sauer M."/>
            <person name="Marx H."/>
            <person name="Mattanovich D."/>
        </authorList>
    </citation>
    <scope>NUCLEOTIDE SEQUENCE [LARGE SCALE GENOMIC DNA]</scope>
    <source>
        <strain evidence="6 7">CBS 10342</strain>
    </source>
</reference>
<dbReference type="Pfam" id="PF00743">
    <property type="entry name" value="FMO-like"/>
    <property type="match status" value="2"/>
</dbReference>
<dbReference type="InterPro" id="IPR000960">
    <property type="entry name" value="Flavin_mOase"/>
</dbReference>